<protein>
    <submittedName>
        <fullName evidence="3">YlxR family protein</fullName>
    </submittedName>
</protein>
<sequence>MGGGSRPGAGGSRGSSRTRRNHRRTVRVRRGHRPERTCVICRTRRPKTALIRLALDSGGLVTVDPGQRAPGRGAYTCPSCLPELRFDRRIQRAFRQRAQGFHSSLDALLRGDANDSIATRA</sequence>
<feature type="region of interest" description="Disordered" evidence="1">
    <location>
        <begin position="1"/>
        <end position="31"/>
    </location>
</feature>
<gene>
    <name evidence="3" type="ORF">FDQ92_01200</name>
</gene>
<dbReference type="Gene3D" id="3.30.1230.10">
    <property type="entry name" value="YlxR-like"/>
    <property type="match status" value="1"/>
</dbReference>
<evidence type="ECO:0000256" key="1">
    <source>
        <dbReference type="SAM" id="MobiDB-lite"/>
    </source>
</evidence>
<dbReference type="Pfam" id="PF04296">
    <property type="entry name" value="YlxR"/>
    <property type="match status" value="1"/>
</dbReference>
<dbReference type="OrthoDB" id="5518171at2"/>
<dbReference type="InterPro" id="IPR037465">
    <property type="entry name" value="YlxR"/>
</dbReference>
<dbReference type="PANTHER" id="PTHR34215">
    <property type="entry name" value="BLL0784 PROTEIN"/>
    <property type="match status" value="1"/>
</dbReference>
<dbReference type="AlphaFoldDB" id="A0A4P8L018"/>
<dbReference type="Proteomes" id="UP000298602">
    <property type="component" value="Chromosome"/>
</dbReference>
<dbReference type="PANTHER" id="PTHR34215:SF1">
    <property type="entry name" value="YLXR DOMAIN-CONTAINING PROTEIN"/>
    <property type="match status" value="1"/>
</dbReference>
<dbReference type="InterPro" id="IPR007393">
    <property type="entry name" value="YlxR_dom"/>
</dbReference>
<feature type="domain" description="YlxR" evidence="2">
    <location>
        <begin position="36"/>
        <end position="98"/>
    </location>
</feature>
<dbReference type="SUPFAM" id="SSF64376">
    <property type="entry name" value="YlxR-like"/>
    <property type="match status" value="1"/>
</dbReference>
<dbReference type="EMBL" id="CP040098">
    <property type="protein sequence ID" value="QCQ20934.1"/>
    <property type="molecule type" value="Genomic_DNA"/>
</dbReference>
<evidence type="ECO:0000259" key="2">
    <source>
        <dbReference type="Pfam" id="PF04296"/>
    </source>
</evidence>
<feature type="compositionally biased region" description="Gly residues" evidence="1">
    <location>
        <begin position="1"/>
        <end position="13"/>
    </location>
</feature>
<keyword evidence="4" id="KW-1185">Reference proteome</keyword>
<dbReference type="InterPro" id="IPR035931">
    <property type="entry name" value="YlxR-like_sf"/>
</dbReference>
<accession>A0A4P8L018</accession>
<organism evidence="3 4">
    <name type="scientific">Desulfoglaeba alkanexedens ALDC</name>
    <dbReference type="NCBI Taxonomy" id="980445"/>
    <lineage>
        <taxon>Bacteria</taxon>
        <taxon>Pseudomonadati</taxon>
        <taxon>Thermodesulfobacteriota</taxon>
        <taxon>Syntrophobacteria</taxon>
        <taxon>Syntrophobacterales</taxon>
        <taxon>Syntrophobacteraceae</taxon>
        <taxon>Desulfoglaeba</taxon>
    </lineage>
</organism>
<name>A0A4P8L018_9BACT</name>
<reference evidence="3 4" key="2">
    <citation type="submission" date="2019-05" db="EMBL/GenBank/DDBJ databases">
        <authorList>
            <person name="Suflita J.M."/>
            <person name="Marks C.R."/>
        </authorList>
    </citation>
    <scope>NUCLEOTIDE SEQUENCE [LARGE SCALE GENOMIC DNA]</scope>
    <source>
        <strain evidence="3 4">ALDC</strain>
    </source>
</reference>
<reference evidence="3 4" key="1">
    <citation type="submission" date="2019-05" db="EMBL/GenBank/DDBJ databases">
        <title>The Complete Genome Sequence of the n-alkane-degrading Desulfoglaeba alkanexedens ALDC reveals multiple alkylsuccinate synthase gene clusters.</title>
        <authorList>
            <person name="Callaghan A.V."/>
            <person name="Davidova I.A."/>
            <person name="Duncan K.E."/>
            <person name="Morris B."/>
            <person name="McInerney M.J."/>
        </authorList>
    </citation>
    <scope>NUCLEOTIDE SEQUENCE [LARGE SCALE GENOMIC DNA]</scope>
    <source>
        <strain evidence="3 4">ALDC</strain>
    </source>
</reference>
<proteinExistence type="predicted"/>
<feature type="compositionally biased region" description="Basic residues" evidence="1">
    <location>
        <begin position="16"/>
        <end position="31"/>
    </location>
</feature>
<dbReference type="KEGG" id="dax:FDQ92_01200"/>
<evidence type="ECO:0000313" key="3">
    <source>
        <dbReference type="EMBL" id="QCQ20934.1"/>
    </source>
</evidence>
<evidence type="ECO:0000313" key="4">
    <source>
        <dbReference type="Proteomes" id="UP000298602"/>
    </source>
</evidence>